<dbReference type="SUPFAM" id="SSF53098">
    <property type="entry name" value="Ribonuclease H-like"/>
    <property type="match status" value="1"/>
</dbReference>
<dbReference type="GO" id="GO:0005524">
    <property type="term" value="F:ATP binding"/>
    <property type="evidence" value="ECO:0007669"/>
    <property type="project" value="InterPro"/>
</dbReference>
<sequence length="264" mass="29986">MDEHFQPAAAVKPTPSNATEAEVMFCHFVAEHNLAPLVADHFTDLVKKMFPQCTVAKEFACKRKKTTMVIKDTLAPHYTLPVIEAMRNGPFTIMIDESNDKNTEKRLVILARLFDGKMSKTRFLDMPIPASEKATDLFAEIDSFMSLHNIPWENVVGFASDNCNTMVGRDNSVLSRLKEKSPHVFSIGCICHLANLCVKAGVKALPMKLDDLLVDIFYFFQHSSKRLKDYKEFQDFTEVEEEKILKHCPTRWLSLVSQTPEIKG</sequence>
<accession>A0AAV4ACA8</accession>
<dbReference type="GO" id="GO:0005737">
    <property type="term" value="C:cytoplasm"/>
    <property type="evidence" value="ECO:0007669"/>
    <property type="project" value="InterPro"/>
</dbReference>
<dbReference type="Proteomes" id="UP000735302">
    <property type="component" value="Unassembled WGS sequence"/>
</dbReference>
<dbReference type="InterPro" id="IPR006194">
    <property type="entry name" value="Gly-tRNA-synth_heterodimer"/>
</dbReference>
<protein>
    <submittedName>
        <fullName evidence="1">Connexin 27.5</fullName>
    </submittedName>
</protein>
<dbReference type="GO" id="GO:0006426">
    <property type="term" value="P:glycyl-tRNA aminoacylation"/>
    <property type="evidence" value="ECO:0007669"/>
    <property type="project" value="InterPro"/>
</dbReference>
<dbReference type="EMBL" id="BLXT01003757">
    <property type="protein sequence ID" value="GFO06006.1"/>
    <property type="molecule type" value="Genomic_DNA"/>
</dbReference>
<name>A0AAV4ACA8_9GAST</name>
<comment type="caution">
    <text evidence="1">The sequence shown here is derived from an EMBL/GenBank/DDBJ whole genome shotgun (WGS) entry which is preliminary data.</text>
</comment>
<dbReference type="InterPro" id="IPR012337">
    <property type="entry name" value="RNaseH-like_sf"/>
</dbReference>
<keyword evidence="2" id="KW-1185">Reference proteome</keyword>
<dbReference type="GO" id="GO:0004820">
    <property type="term" value="F:glycine-tRNA ligase activity"/>
    <property type="evidence" value="ECO:0007669"/>
    <property type="project" value="InterPro"/>
</dbReference>
<dbReference type="PANTHER" id="PTHR37162:SF10">
    <property type="entry name" value="DUF4371 DOMAIN-CONTAINING PROTEIN"/>
    <property type="match status" value="1"/>
</dbReference>
<evidence type="ECO:0000313" key="1">
    <source>
        <dbReference type="EMBL" id="GFO06006.1"/>
    </source>
</evidence>
<dbReference type="PROSITE" id="PS50861">
    <property type="entry name" value="AA_TRNA_LIGASE_II_GLYAB"/>
    <property type="match status" value="1"/>
</dbReference>
<dbReference type="AlphaFoldDB" id="A0AAV4ACA8"/>
<reference evidence="1 2" key="1">
    <citation type="journal article" date="2021" name="Elife">
        <title>Chloroplast acquisition without the gene transfer in kleptoplastic sea slugs, Plakobranchus ocellatus.</title>
        <authorList>
            <person name="Maeda T."/>
            <person name="Takahashi S."/>
            <person name="Yoshida T."/>
            <person name="Shimamura S."/>
            <person name="Takaki Y."/>
            <person name="Nagai Y."/>
            <person name="Toyoda A."/>
            <person name="Suzuki Y."/>
            <person name="Arimoto A."/>
            <person name="Ishii H."/>
            <person name="Satoh N."/>
            <person name="Nishiyama T."/>
            <person name="Hasebe M."/>
            <person name="Maruyama T."/>
            <person name="Minagawa J."/>
            <person name="Obokata J."/>
            <person name="Shigenobu S."/>
        </authorList>
    </citation>
    <scope>NUCLEOTIDE SEQUENCE [LARGE SCALE GENOMIC DNA]</scope>
</reference>
<organism evidence="1 2">
    <name type="scientific">Plakobranchus ocellatus</name>
    <dbReference type="NCBI Taxonomy" id="259542"/>
    <lineage>
        <taxon>Eukaryota</taxon>
        <taxon>Metazoa</taxon>
        <taxon>Spiralia</taxon>
        <taxon>Lophotrochozoa</taxon>
        <taxon>Mollusca</taxon>
        <taxon>Gastropoda</taxon>
        <taxon>Heterobranchia</taxon>
        <taxon>Euthyneura</taxon>
        <taxon>Panpulmonata</taxon>
        <taxon>Sacoglossa</taxon>
        <taxon>Placobranchoidea</taxon>
        <taxon>Plakobranchidae</taxon>
        <taxon>Plakobranchus</taxon>
    </lineage>
</organism>
<dbReference type="PANTHER" id="PTHR37162">
    <property type="entry name" value="HAT FAMILY DIMERISATION DOMAINCONTAINING PROTEIN-RELATED"/>
    <property type="match status" value="1"/>
</dbReference>
<proteinExistence type="predicted"/>
<evidence type="ECO:0000313" key="2">
    <source>
        <dbReference type="Proteomes" id="UP000735302"/>
    </source>
</evidence>
<gene>
    <name evidence="1" type="ORF">PoB_003251100</name>
</gene>